<feature type="domain" description="Erythromycin biosynthesis protein CIII-like C-terminal" evidence="2">
    <location>
        <begin position="313"/>
        <end position="420"/>
    </location>
</feature>
<dbReference type="Gene3D" id="3.40.50.2000">
    <property type="entry name" value="Glycogen Phosphorylase B"/>
    <property type="match status" value="2"/>
</dbReference>
<dbReference type="Pfam" id="PF03033">
    <property type="entry name" value="Glyco_transf_28"/>
    <property type="match status" value="1"/>
</dbReference>
<dbReference type="Proteomes" id="UP000032300">
    <property type="component" value="Chromosome"/>
</dbReference>
<dbReference type="InterPro" id="IPR004276">
    <property type="entry name" value="GlycoTrans_28_N"/>
</dbReference>
<evidence type="ECO:0000259" key="2">
    <source>
        <dbReference type="Pfam" id="PF06722"/>
    </source>
</evidence>
<evidence type="ECO:0000259" key="1">
    <source>
        <dbReference type="Pfam" id="PF03033"/>
    </source>
</evidence>
<gene>
    <name evidence="3" type="ORF">TS85_07115</name>
</gene>
<accession>A0A7U4LEL1</accession>
<dbReference type="OrthoDB" id="139086at2"/>
<protein>
    <recommendedName>
        <fullName evidence="5">Glycosyltransferase</fullName>
    </recommendedName>
</protein>
<dbReference type="InterPro" id="IPR002213">
    <property type="entry name" value="UDP_glucos_trans"/>
</dbReference>
<dbReference type="SUPFAM" id="SSF53756">
    <property type="entry name" value="UDP-Glycosyltransferase/glycogen phosphorylase"/>
    <property type="match status" value="1"/>
</dbReference>
<reference evidence="3 4" key="1">
    <citation type="journal article" date="2015" name="Int. J. Syst. Evol. Microbiol.">
        <title>Sphingomonas hengshuiensis sp. nov., isolated from lake wetland.</title>
        <authorList>
            <person name="Wei S."/>
            <person name="Wang T."/>
            <person name="Liu H."/>
            <person name="Zhang C."/>
            <person name="Guo J."/>
            <person name="Wang Q."/>
            <person name="Liang K."/>
            <person name="Zhang Z."/>
        </authorList>
    </citation>
    <scope>NUCLEOTIDE SEQUENCE [LARGE SCALE GENOMIC DNA]</scope>
    <source>
        <strain evidence="3 4">WHSC-8</strain>
    </source>
</reference>
<dbReference type="AlphaFoldDB" id="A0A7U4LEL1"/>
<dbReference type="InterPro" id="IPR050426">
    <property type="entry name" value="Glycosyltransferase_28"/>
</dbReference>
<dbReference type="GO" id="GO:0008194">
    <property type="term" value="F:UDP-glycosyltransferase activity"/>
    <property type="evidence" value="ECO:0007669"/>
    <property type="project" value="InterPro"/>
</dbReference>
<sequence length="429" mass="45226">MAGQRIVIATYGSYGDLHPFIALAQALREAGFAPVLATVAEYRERVEAAWVAFHPVRPSMADLTGGSAEAETRLAEGFAAGGARFLVDTMISPWLAETLADLDTVIEGASLVVASSFGVAARIAAERRGIPVVTILLSPMLHFSAHEPIHAQEAPWLPRFRALFGVRATRAVLDLGKARLRRQHRAISRFRVGIGLPPLNADAIIDGPLRADLVACLYSPLLGALPVDAVPDAFIAGYTFYDGAEPMPADLEAFLDHGPPPIVFSLGSFAAHMGTRFYPASAQAARALGQRAVLLVAPDDVARVAEAVGADAAVHVAGYVPHSRIFPRASAIVHHGGVGTVGQALRGGAPQLVVPFWGDQFDNAERLVRLGVARRLDHRRYSAARPEQALGALLAPGADYRARAAAAGAEVRAEDGAAATARRIAALLG</sequence>
<evidence type="ECO:0000313" key="4">
    <source>
        <dbReference type="Proteomes" id="UP000032300"/>
    </source>
</evidence>
<dbReference type="GO" id="GO:0016758">
    <property type="term" value="F:hexosyltransferase activity"/>
    <property type="evidence" value="ECO:0007669"/>
    <property type="project" value="InterPro"/>
</dbReference>
<keyword evidence="4" id="KW-1185">Reference proteome</keyword>
<evidence type="ECO:0008006" key="5">
    <source>
        <dbReference type="Google" id="ProtNLM"/>
    </source>
</evidence>
<proteinExistence type="predicted"/>
<dbReference type="PANTHER" id="PTHR48050">
    <property type="entry name" value="STEROL 3-BETA-GLUCOSYLTRANSFERASE"/>
    <property type="match status" value="1"/>
</dbReference>
<dbReference type="GO" id="GO:0005975">
    <property type="term" value="P:carbohydrate metabolic process"/>
    <property type="evidence" value="ECO:0007669"/>
    <property type="project" value="InterPro"/>
</dbReference>
<dbReference type="CDD" id="cd03784">
    <property type="entry name" value="GT1_Gtf-like"/>
    <property type="match status" value="1"/>
</dbReference>
<feature type="domain" description="Glycosyltransferase family 28 N-terminal" evidence="1">
    <location>
        <begin position="6"/>
        <end position="133"/>
    </location>
</feature>
<reference evidence="3 4" key="2">
    <citation type="submission" date="2015-02" db="EMBL/GenBank/DDBJ databases">
        <title>The complete genome of Sphingomonas hengshuiensis sp. WHSC-8 isolated from soil of Hengshui Lake.</title>
        <authorList>
            <person name="Wei S."/>
            <person name="Guo J."/>
            <person name="Su C."/>
            <person name="Wu R."/>
            <person name="Zhang Z."/>
            <person name="Liang K."/>
            <person name="Li H."/>
            <person name="Wang T."/>
            <person name="Liu H."/>
            <person name="Zhang C."/>
            <person name="Li Z."/>
            <person name="Wang Q."/>
            <person name="Meng J."/>
        </authorList>
    </citation>
    <scope>NUCLEOTIDE SEQUENCE [LARGE SCALE GENOMIC DNA]</scope>
    <source>
        <strain evidence="3 4">WHSC-8</strain>
    </source>
</reference>
<dbReference type="EMBL" id="CP010836">
    <property type="protein sequence ID" value="AJP71604.1"/>
    <property type="molecule type" value="Genomic_DNA"/>
</dbReference>
<dbReference type="RefSeq" id="WP_044331317.1">
    <property type="nucleotide sequence ID" value="NZ_CP010836.1"/>
</dbReference>
<dbReference type="Pfam" id="PF06722">
    <property type="entry name" value="EryCIII-like_C"/>
    <property type="match status" value="1"/>
</dbReference>
<name>A0A7U4LEL1_9SPHN</name>
<dbReference type="PANTHER" id="PTHR48050:SF13">
    <property type="entry name" value="STEROL 3-BETA-GLUCOSYLTRANSFERASE UGT80A2"/>
    <property type="match status" value="1"/>
</dbReference>
<organism evidence="3 4">
    <name type="scientific">Sphingomonas hengshuiensis</name>
    <dbReference type="NCBI Taxonomy" id="1609977"/>
    <lineage>
        <taxon>Bacteria</taxon>
        <taxon>Pseudomonadati</taxon>
        <taxon>Pseudomonadota</taxon>
        <taxon>Alphaproteobacteria</taxon>
        <taxon>Sphingomonadales</taxon>
        <taxon>Sphingomonadaceae</taxon>
        <taxon>Sphingomonas</taxon>
    </lineage>
</organism>
<dbReference type="KEGG" id="sphi:TS85_07115"/>
<dbReference type="InterPro" id="IPR010610">
    <property type="entry name" value="EryCIII-like_C"/>
</dbReference>
<dbReference type="GO" id="GO:0033072">
    <property type="term" value="P:vancomycin biosynthetic process"/>
    <property type="evidence" value="ECO:0007669"/>
    <property type="project" value="UniProtKB-ARBA"/>
</dbReference>
<evidence type="ECO:0000313" key="3">
    <source>
        <dbReference type="EMBL" id="AJP71604.1"/>
    </source>
</evidence>